<feature type="transmembrane region" description="Helical" evidence="1">
    <location>
        <begin position="41"/>
        <end position="64"/>
    </location>
</feature>
<organism evidence="2">
    <name type="scientific">Manihot esculenta</name>
    <name type="common">Cassava</name>
    <name type="synonym">Jatropha manihot</name>
    <dbReference type="NCBI Taxonomy" id="3983"/>
    <lineage>
        <taxon>Eukaryota</taxon>
        <taxon>Viridiplantae</taxon>
        <taxon>Streptophyta</taxon>
        <taxon>Embryophyta</taxon>
        <taxon>Tracheophyta</taxon>
        <taxon>Spermatophyta</taxon>
        <taxon>Magnoliopsida</taxon>
        <taxon>eudicotyledons</taxon>
        <taxon>Gunneridae</taxon>
        <taxon>Pentapetalae</taxon>
        <taxon>rosids</taxon>
        <taxon>fabids</taxon>
        <taxon>Malpighiales</taxon>
        <taxon>Euphorbiaceae</taxon>
        <taxon>Crotonoideae</taxon>
        <taxon>Manihoteae</taxon>
        <taxon>Manihot</taxon>
    </lineage>
</organism>
<proteinExistence type="predicted"/>
<reference evidence="2" key="1">
    <citation type="submission" date="2016-02" db="EMBL/GenBank/DDBJ databases">
        <title>WGS assembly of Manihot esculenta.</title>
        <authorList>
            <person name="Bredeson J.V."/>
            <person name="Prochnik S.E."/>
            <person name="Lyons J.B."/>
            <person name="Schmutz J."/>
            <person name="Grimwood J."/>
            <person name="Vrebalov J."/>
            <person name="Bart R.S."/>
            <person name="Amuge T."/>
            <person name="Ferguson M.E."/>
            <person name="Green R."/>
            <person name="Putnam N."/>
            <person name="Stites J."/>
            <person name="Rounsley S."/>
            <person name="Rokhsar D.S."/>
        </authorList>
    </citation>
    <scope>NUCLEOTIDE SEQUENCE [LARGE SCALE GENOMIC DNA]</scope>
    <source>
        <tissue evidence="2">Leaf</tissue>
    </source>
</reference>
<evidence type="ECO:0000256" key="1">
    <source>
        <dbReference type="SAM" id="Phobius"/>
    </source>
</evidence>
<keyword evidence="1" id="KW-0812">Transmembrane</keyword>
<dbReference type="AlphaFoldDB" id="A0A199UCD4"/>
<protein>
    <submittedName>
        <fullName evidence="2">Uncharacterized protein</fullName>
    </submittedName>
</protein>
<keyword evidence="1" id="KW-1133">Transmembrane helix</keyword>
<sequence>MMKKRKREMIYGYHCSVYLLDPPRSLPQINQALALRSINGLVLLLLLLLLCLLSCSLLGDSLLIKTHFEVFWPKFFCQEKKKKLFSPRYIY</sequence>
<gene>
    <name evidence="2" type="ORF">MANES_S012700</name>
</gene>
<dbReference type="EMBL" id="KV450451">
    <property type="protein sequence ID" value="OAY22302.1"/>
    <property type="molecule type" value="Genomic_DNA"/>
</dbReference>
<evidence type="ECO:0000313" key="2">
    <source>
        <dbReference type="EMBL" id="OAY22302.1"/>
    </source>
</evidence>
<accession>A0A199UCD4</accession>
<name>A0A199UCD4_MANES</name>
<keyword evidence="1" id="KW-0472">Membrane</keyword>